<name>A0ACD3R196_LARCR</name>
<reference evidence="1" key="1">
    <citation type="submission" date="2018-11" db="EMBL/GenBank/DDBJ databases">
        <title>The sequence and de novo assembly of Larimichthys crocea genome using PacBio and Hi-C technologies.</title>
        <authorList>
            <person name="Xu P."/>
            <person name="Chen B."/>
            <person name="Zhou Z."/>
            <person name="Ke Q."/>
            <person name="Wu Y."/>
            <person name="Bai H."/>
            <person name="Pu F."/>
        </authorList>
    </citation>
    <scope>NUCLEOTIDE SEQUENCE</scope>
    <source>
        <tissue evidence="1">Muscle</tissue>
    </source>
</reference>
<dbReference type="Proteomes" id="UP000793456">
    <property type="component" value="Chromosome XI"/>
</dbReference>
<proteinExistence type="predicted"/>
<evidence type="ECO:0000313" key="1">
    <source>
        <dbReference type="EMBL" id="TMS13342.1"/>
    </source>
</evidence>
<sequence>MSLSRAPARDTSETPSPRERIRSHMKMVINQLEGILIELKDVAKELREVVGQIDKLTSDFDFDLEQDDWTVATASSTSSSERGLGEAFRLDFLNADVLSDSWEFC</sequence>
<accession>A0ACD3R196</accession>
<organism evidence="1 2">
    <name type="scientific">Larimichthys crocea</name>
    <name type="common">Large yellow croaker</name>
    <name type="synonym">Pseudosciaena crocea</name>
    <dbReference type="NCBI Taxonomy" id="215358"/>
    <lineage>
        <taxon>Eukaryota</taxon>
        <taxon>Metazoa</taxon>
        <taxon>Chordata</taxon>
        <taxon>Craniata</taxon>
        <taxon>Vertebrata</taxon>
        <taxon>Euteleostomi</taxon>
        <taxon>Actinopterygii</taxon>
        <taxon>Neopterygii</taxon>
        <taxon>Teleostei</taxon>
        <taxon>Neoteleostei</taxon>
        <taxon>Acanthomorphata</taxon>
        <taxon>Eupercaria</taxon>
        <taxon>Sciaenidae</taxon>
        <taxon>Larimichthys</taxon>
    </lineage>
</organism>
<protein>
    <submittedName>
        <fullName evidence="1">Uncharacterized protein</fullName>
    </submittedName>
</protein>
<dbReference type="EMBL" id="CM011684">
    <property type="protein sequence ID" value="TMS13342.1"/>
    <property type="molecule type" value="Genomic_DNA"/>
</dbReference>
<comment type="caution">
    <text evidence="1">The sequence shown here is derived from an EMBL/GenBank/DDBJ whole genome shotgun (WGS) entry which is preliminary data.</text>
</comment>
<feature type="non-terminal residue" evidence="1">
    <location>
        <position position="105"/>
    </location>
</feature>
<gene>
    <name evidence="1" type="ORF">E3U43_018417</name>
</gene>
<keyword evidence="2" id="KW-1185">Reference proteome</keyword>
<evidence type="ECO:0000313" key="2">
    <source>
        <dbReference type="Proteomes" id="UP000793456"/>
    </source>
</evidence>